<dbReference type="InterPro" id="IPR002645">
    <property type="entry name" value="STAS_dom"/>
</dbReference>
<dbReference type="EMBL" id="JBHRZI010000036">
    <property type="protein sequence ID" value="MFC3897299.1"/>
    <property type="molecule type" value="Genomic_DNA"/>
</dbReference>
<dbReference type="Proteomes" id="UP001595690">
    <property type="component" value="Unassembled WGS sequence"/>
</dbReference>
<keyword evidence="3" id="KW-1185">Reference proteome</keyword>
<feature type="domain" description="STAS" evidence="1">
    <location>
        <begin position="1"/>
        <end position="67"/>
    </location>
</feature>
<evidence type="ECO:0000313" key="2">
    <source>
        <dbReference type="EMBL" id="MFC3897299.1"/>
    </source>
</evidence>
<dbReference type="Gene3D" id="3.30.750.24">
    <property type="entry name" value="STAS domain"/>
    <property type="match status" value="1"/>
</dbReference>
<sequence>MVDLTGLRFLGADGIGLLLNHQDLCLRRGGALVVVATSAAVLRPLQVLELVDVLGVQSCVLDALQEVPA</sequence>
<protein>
    <submittedName>
        <fullName evidence="2">STAS domain-containing protein</fullName>
    </submittedName>
</protein>
<organism evidence="2 3">
    <name type="scientific">Lentzea rhizosphaerae</name>
    <dbReference type="NCBI Taxonomy" id="2041025"/>
    <lineage>
        <taxon>Bacteria</taxon>
        <taxon>Bacillati</taxon>
        <taxon>Actinomycetota</taxon>
        <taxon>Actinomycetes</taxon>
        <taxon>Pseudonocardiales</taxon>
        <taxon>Pseudonocardiaceae</taxon>
        <taxon>Lentzea</taxon>
    </lineage>
</organism>
<reference evidence="3" key="1">
    <citation type="journal article" date="2019" name="Int. J. Syst. Evol. Microbiol.">
        <title>The Global Catalogue of Microorganisms (GCM) 10K type strain sequencing project: providing services to taxonomists for standard genome sequencing and annotation.</title>
        <authorList>
            <consortium name="The Broad Institute Genomics Platform"/>
            <consortium name="The Broad Institute Genome Sequencing Center for Infectious Disease"/>
            <person name="Wu L."/>
            <person name="Ma J."/>
        </authorList>
    </citation>
    <scope>NUCLEOTIDE SEQUENCE [LARGE SCALE GENOMIC DNA]</scope>
    <source>
        <strain evidence="3">CGMCC 4.7405</strain>
    </source>
</reference>
<proteinExistence type="predicted"/>
<evidence type="ECO:0000259" key="1">
    <source>
        <dbReference type="PROSITE" id="PS50801"/>
    </source>
</evidence>
<dbReference type="RefSeq" id="WP_382378789.1">
    <property type="nucleotide sequence ID" value="NZ_JBHRZI010000036.1"/>
</dbReference>
<comment type="caution">
    <text evidence="2">The sequence shown here is derived from an EMBL/GenBank/DDBJ whole genome shotgun (WGS) entry which is preliminary data.</text>
</comment>
<accession>A0ABV8C649</accession>
<dbReference type="PROSITE" id="PS50801">
    <property type="entry name" value="STAS"/>
    <property type="match status" value="1"/>
</dbReference>
<dbReference type="SUPFAM" id="SSF52091">
    <property type="entry name" value="SpoIIaa-like"/>
    <property type="match status" value="1"/>
</dbReference>
<dbReference type="Pfam" id="PF01740">
    <property type="entry name" value="STAS"/>
    <property type="match status" value="1"/>
</dbReference>
<dbReference type="InterPro" id="IPR036513">
    <property type="entry name" value="STAS_dom_sf"/>
</dbReference>
<name>A0ABV8C649_9PSEU</name>
<gene>
    <name evidence="2" type="ORF">ACFOWZ_37970</name>
</gene>
<evidence type="ECO:0000313" key="3">
    <source>
        <dbReference type="Proteomes" id="UP001595690"/>
    </source>
</evidence>